<proteinExistence type="predicted"/>
<organism evidence="1">
    <name type="scientific">bioreactor metagenome</name>
    <dbReference type="NCBI Taxonomy" id="1076179"/>
    <lineage>
        <taxon>unclassified sequences</taxon>
        <taxon>metagenomes</taxon>
        <taxon>ecological metagenomes</taxon>
    </lineage>
</organism>
<dbReference type="AlphaFoldDB" id="A0A644XV63"/>
<dbReference type="EMBL" id="VSSQ01002904">
    <property type="protein sequence ID" value="MPM18014.1"/>
    <property type="molecule type" value="Genomic_DNA"/>
</dbReference>
<evidence type="ECO:0000313" key="1">
    <source>
        <dbReference type="EMBL" id="MPM18014.1"/>
    </source>
</evidence>
<comment type="caution">
    <text evidence="1">The sequence shown here is derived from an EMBL/GenBank/DDBJ whole genome shotgun (WGS) entry which is preliminary data.</text>
</comment>
<name>A0A644XV63_9ZZZZ</name>
<reference evidence="1" key="1">
    <citation type="submission" date="2019-08" db="EMBL/GenBank/DDBJ databases">
        <authorList>
            <person name="Kucharzyk K."/>
            <person name="Murdoch R.W."/>
            <person name="Higgins S."/>
            <person name="Loffler F."/>
        </authorList>
    </citation>
    <scope>NUCLEOTIDE SEQUENCE</scope>
</reference>
<protein>
    <submittedName>
        <fullName evidence="1">Uncharacterized protein</fullName>
    </submittedName>
</protein>
<sequence>MSDIDFENGFLCGMATKGLVRSGELYKPLIWNDEGVYTYFYIDFRRAMEPFSTGMWNESVVIHDSEQIKATGVELVSMGVYKIICDISDRPHGITVLNKKVSRLRFSAGERIPVFSIHMFIAGQAQYIDVGYAYDFKTFPALNTEITEVISDFTLWTALGVFDFYEDIPFIEISSEEVEAHSIALT</sequence>
<accession>A0A644XV63</accession>
<gene>
    <name evidence="1" type="ORF">SDC9_64415</name>
</gene>